<evidence type="ECO:0000256" key="3">
    <source>
        <dbReference type="SAM" id="Phobius"/>
    </source>
</evidence>
<evidence type="ECO:0000256" key="2">
    <source>
        <dbReference type="SAM" id="MobiDB-lite"/>
    </source>
</evidence>
<feature type="region of interest" description="Disordered" evidence="2">
    <location>
        <begin position="1"/>
        <end position="47"/>
    </location>
</feature>
<dbReference type="RefSeq" id="WP_173941839.1">
    <property type="nucleotide sequence ID" value="NZ_CBCSCD010000002.1"/>
</dbReference>
<feature type="transmembrane region" description="Helical" evidence="3">
    <location>
        <begin position="64"/>
        <end position="85"/>
    </location>
</feature>
<dbReference type="EMBL" id="CP028941">
    <property type="protein sequence ID" value="QKM61691.1"/>
    <property type="molecule type" value="Genomic_DNA"/>
</dbReference>
<protein>
    <submittedName>
        <fullName evidence="4">Uncharacterized protein</fullName>
    </submittedName>
</protein>
<keyword evidence="1" id="KW-0175">Coiled coil</keyword>
<evidence type="ECO:0000256" key="1">
    <source>
        <dbReference type="SAM" id="Coils"/>
    </source>
</evidence>
<proteinExistence type="predicted"/>
<feature type="coiled-coil region" evidence="1">
    <location>
        <begin position="89"/>
        <end position="116"/>
    </location>
</feature>
<keyword evidence="3" id="KW-0472">Membrane</keyword>
<keyword evidence="5" id="KW-1185">Reference proteome</keyword>
<evidence type="ECO:0000313" key="5">
    <source>
        <dbReference type="Proteomes" id="UP000500806"/>
    </source>
</evidence>
<evidence type="ECO:0000313" key="4">
    <source>
        <dbReference type="EMBL" id="QKM61691.1"/>
    </source>
</evidence>
<keyword evidence="3" id="KW-0812">Transmembrane</keyword>
<organism evidence="4 5">
    <name type="scientific">Polynucleobacter antarcticus</name>
    <dbReference type="NCBI Taxonomy" id="1743162"/>
    <lineage>
        <taxon>Bacteria</taxon>
        <taxon>Pseudomonadati</taxon>
        <taxon>Pseudomonadota</taxon>
        <taxon>Betaproteobacteria</taxon>
        <taxon>Burkholderiales</taxon>
        <taxon>Burkholderiaceae</taxon>
        <taxon>Polynucleobacter</taxon>
    </lineage>
</organism>
<dbReference type="KEGG" id="pani:DCO16_00455"/>
<keyword evidence="3" id="KW-1133">Transmembrane helix</keyword>
<gene>
    <name evidence="4" type="ORF">DCO16_00455</name>
</gene>
<dbReference type="AlphaFoldDB" id="A0A6M9PMT2"/>
<dbReference type="Proteomes" id="UP000500806">
    <property type="component" value="Chromosome"/>
</dbReference>
<sequence length="226" mass="24793">MPTRQISSHSFDDILSELGDDPAIPDPHGIRKSSSPPRPSKEANTASKPTLLSQGSFQFSGVPIAPVLTAVIGLVLASAAMFFLWNTNQSSSEIELSALRNQLSALQKEMQLAKAEWALDQEDLYLVIDELEVSIHSLKLVKPITATQSKSVAIPHEAELRRWQYLGLTRMHSGEQAFFHDGKTTVVVKKDAVAIGEWRLSQAQKEMAILAHPQGKSITLNSARSE</sequence>
<name>A0A6M9PMT2_9BURK</name>
<accession>A0A6M9PMT2</accession>
<reference evidence="4 5" key="1">
    <citation type="submission" date="2018-04" db="EMBL/GenBank/DDBJ databases">
        <title>Polynucleobacter sp. LimPoW16 genome.</title>
        <authorList>
            <person name="Hahn M.W."/>
        </authorList>
    </citation>
    <scope>NUCLEOTIDE SEQUENCE [LARGE SCALE GENOMIC DNA]</scope>
    <source>
        <strain evidence="4 5">LimPoW16</strain>
    </source>
</reference>